<keyword evidence="5" id="KW-0489">Methyltransferase</keyword>
<accession>A0A8H7ZUT4</accession>
<dbReference type="InterPro" id="IPR000878">
    <property type="entry name" value="4pyrrol_Mease"/>
</dbReference>
<evidence type="ECO:0000256" key="6">
    <source>
        <dbReference type="ARBA" id="ARBA00022679"/>
    </source>
</evidence>
<evidence type="ECO:0000256" key="4">
    <source>
        <dbReference type="ARBA" id="ARBA00011927"/>
    </source>
</evidence>
<dbReference type="InterPro" id="IPR014776">
    <property type="entry name" value="4pyrrole_Mease_sub2"/>
</dbReference>
<dbReference type="CDD" id="cd11647">
    <property type="entry name" value="DHP5_DphB"/>
    <property type="match status" value="1"/>
</dbReference>
<dbReference type="SUPFAM" id="SSF53790">
    <property type="entry name" value="Tetrapyrrole methylase"/>
    <property type="match status" value="1"/>
</dbReference>
<comment type="caution">
    <text evidence="11">The sequence shown here is derived from an EMBL/GenBank/DDBJ whole genome shotgun (WGS) entry which is preliminary data.</text>
</comment>
<dbReference type="OrthoDB" id="2516at2759"/>
<evidence type="ECO:0000256" key="8">
    <source>
        <dbReference type="ARBA" id="ARBA00048752"/>
    </source>
</evidence>
<gene>
    <name evidence="11" type="ORF">BJ554DRAFT_143</name>
</gene>
<evidence type="ECO:0000256" key="2">
    <source>
        <dbReference type="ARBA" id="ARBA00005156"/>
    </source>
</evidence>
<evidence type="ECO:0000256" key="3">
    <source>
        <dbReference type="ARBA" id="ARBA00006729"/>
    </source>
</evidence>
<dbReference type="GO" id="GO:0032259">
    <property type="term" value="P:methylation"/>
    <property type="evidence" value="ECO:0007669"/>
    <property type="project" value="UniProtKB-KW"/>
</dbReference>
<evidence type="ECO:0000256" key="5">
    <source>
        <dbReference type="ARBA" id="ARBA00022603"/>
    </source>
</evidence>
<dbReference type="GO" id="GO:0017183">
    <property type="term" value="P:protein histidyl modification to diphthamide"/>
    <property type="evidence" value="ECO:0007669"/>
    <property type="project" value="UniProtKB-UniPathway"/>
</dbReference>
<organism evidence="11 12">
    <name type="scientific">Olpidium bornovanus</name>
    <dbReference type="NCBI Taxonomy" id="278681"/>
    <lineage>
        <taxon>Eukaryota</taxon>
        <taxon>Fungi</taxon>
        <taxon>Fungi incertae sedis</taxon>
        <taxon>Olpidiomycota</taxon>
        <taxon>Olpidiomycotina</taxon>
        <taxon>Olpidiomycetes</taxon>
        <taxon>Olpidiales</taxon>
        <taxon>Olpidiaceae</taxon>
        <taxon>Olpidium</taxon>
    </lineage>
</organism>
<comment type="function">
    <text evidence="1">S-adenosyl-L-methionine-dependent methyltransferase that catalyzes four methylations of the modified target histidine residue in translation elongation factor 2 (EF-2), to form an intermediate called diphthine methyl ester. The four successive methylation reactions represent the second step of diphthamide biosynthesis.</text>
</comment>
<dbReference type="EMBL" id="JAEFCI010006825">
    <property type="protein sequence ID" value="KAG5459453.1"/>
    <property type="molecule type" value="Genomic_DNA"/>
</dbReference>
<keyword evidence="6" id="KW-0808">Transferase</keyword>
<reference evidence="11 12" key="1">
    <citation type="journal article" name="Sci. Rep.">
        <title>Genome-scale phylogenetic analyses confirm Olpidium as the closest living zoosporic fungus to the non-flagellated, terrestrial fungi.</title>
        <authorList>
            <person name="Chang Y."/>
            <person name="Rochon D."/>
            <person name="Sekimoto S."/>
            <person name="Wang Y."/>
            <person name="Chovatia M."/>
            <person name="Sandor L."/>
            <person name="Salamov A."/>
            <person name="Grigoriev I.V."/>
            <person name="Stajich J.E."/>
            <person name="Spatafora J.W."/>
        </authorList>
    </citation>
    <scope>NUCLEOTIDE SEQUENCE [LARGE SCALE GENOMIC DNA]</scope>
    <source>
        <strain evidence="11">S191</strain>
    </source>
</reference>
<dbReference type="Gene3D" id="3.30.950.10">
    <property type="entry name" value="Methyltransferase, Cobalt-precorrin-4 Transmethylase, Domain 2"/>
    <property type="match status" value="1"/>
</dbReference>
<dbReference type="InterPro" id="IPR035996">
    <property type="entry name" value="4pyrrol_Methylase_sf"/>
</dbReference>
<feature type="region of interest" description="Disordered" evidence="9">
    <location>
        <begin position="184"/>
        <end position="204"/>
    </location>
</feature>
<dbReference type="AlphaFoldDB" id="A0A8H7ZUT4"/>
<comment type="similarity">
    <text evidence="3">Belongs to the diphthine synthase family.</text>
</comment>
<evidence type="ECO:0000313" key="11">
    <source>
        <dbReference type="EMBL" id="KAG5459453.1"/>
    </source>
</evidence>
<evidence type="ECO:0000256" key="7">
    <source>
        <dbReference type="ARBA" id="ARBA00022691"/>
    </source>
</evidence>
<proteinExistence type="inferred from homology"/>
<dbReference type="Gene3D" id="3.40.1010.10">
    <property type="entry name" value="Cobalt-precorrin-4 Transmethylase, Domain 1"/>
    <property type="match status" value="1"/>
</dbReference>
<feature type="domain" description="Tetrapyrrole methylase" evidence="10">
    <location>
        <begin position="3"/>
        <end position="176"/>
    </location>
</feature>
<dbReference type="PANTHER" id="PTHR10882:SF0">
    <property type="entry name" value="DIPHTHINE METHYL ESTER SYNTHASE"/>
    <property type="match status" value="1"/>
</dbReference>
<keyword evidence="7" id="KW-0949">S-adenosyl-L-methionine</keyword>
<dbReference type="InterPro" id="IPR004551">
    <property type="entry name" value="Dphthn_synthase"/>
</dbReference>
<dbReference type="EC" id="2.1.1.314" evidence="4"/>
<dbReference type="NCBIfam" id="TIGR00522">
    <property type="entry name" value="dph5"/>
    <property type="match status" value="1"/>
</dbReference>
<dbReference type="PANTHER" id="PTHR10882">
    <property type="entry name" value="DIPHTHINE SYNTHASE"/>
    <property type="match status" value="1"/>
</dbReference>
<evidence type="ECO:0000256" key="9">
    <source>
        <dbReference type="SAM" id="MobiDB-lite"/>
    </source>
</evidence>
<dbReference type="GO" id="GO:0141133">
    <property type="term" value="F:diphthine methyl ester synthase activity"/>
    <property type="evidence" value="ECO:0007669"/>
    <property type="project" value="UniProtKB-EC"/>
</dbReference>
<evidence type="ECO:0000256" key="1">
    <source>
        <dbReference type="ARBA" id="ARBA00004006"/>
    </source>
</evidence>
<name>A0A8H7ZUT4_9FUNG</name>
<dbReference type="Proteomes" id="UP000673691">
    <property type="component" value="Unassembled WGS sequence"/>
</dbReference>
<protein>
    <recommendedName>
        <fullName evidence="4">diphthine methyl ester synthase</fullName>
        <ecNumber evidence="4">2.1.1.314</ecNumber>
    </recommendedName>
</protein>
<evidence type="ECO:0000313" key="12">
    <source>
        <dbReference type="Proteomes" id="UP000673691"/>
    </source>
</evidence>
<dbReference type="FunFam" id="3.40.1010.10:FF:000004">
    <property type="entry name" value="Putative diphthine synthase"/>
    <property type="match status" value="1"/>
</dbReference>
<sequence length="204" mass="22430">MVLYVIGLGLADERDITLKGLEAVRSCERVYLEDYTSRLGVNPDRLEALYGRPVLIADRELVESGSDAILAGADKANVAFLVVGDPYGATTHTDLVLRARELGIPVRTVHNASIMNAVGACGLQLYNFGQTISVVFFTESWRPDSFYDRIKENRRIGLHTLCLLVKEQSEENMARDGKESVRAAAVHGREAGRATTFGDRGEET</sequence>
<dbReference type="Pfam" id="PF00590">
    <property type="entry name" value="TP_methylase"/>
    <property type="match status" value="1"/>
</dbReference>
<evidence type="ECO:0000259" key="10">
    <source>
        <dbReference type="Pfam" id="PF00590"/>
    </source>
</evidence>
<dbReference type="InterPro" id="IPR014777">
    <property type="entry name" value="4pyrrole_Mease_sub1"/>
</dbReference>
<comment type="pathway">
    <text evidence="2">Protein modification; peptidyl-diphthamide biosynthesis.</text>
</comment>
<comment type="catalytic activity">
    <reaction evidence="8">
        <text>2-[(3S)-amino-3-carboxypropyl]-L-histidyl-[translation elongation factor 2] + 4 S-adenosyl-L-methionine = diphthine methyl ester-[translation elongation factor 2] + 4 S-adenosyl-L-homocysteine + 3 H(+)</text>
        <dbReference type="Rhea" id="RHEA:42652"/>
        <dbReference type="Rhea" id="RHEA-COMP:9749"/>
        <dbReference type="Rhea" id="RHEA-COMP:10173"/>
        <dbReference type="ChEBI" id="CHEBI:15378"/>
        <dbReference type="ChEBI" id="CHEBI:57856"/>
        <dbReference type="ChEBI" id="CHEBI:59789"/>
        <dbReference type="ChEBI" id="CHEBI:73995"/>
        <dbReference type="ChEBI" id="CHEBI:79005"/>
        <dbReference type="EC" id="2.1.1.314"/>
    </reaction>
</comment>
<dbReference type="UniPathway" id="UPA00559"/>
<keyword evidence="12" id="KW-1185">Reference proteome</keyword>